<evidence type="ECO:0000313" key="3">
    <source>
        <dbReference type="Proteomes" id="UP000778951"/>
    </source>
</evidence>
<keyword evidence="3" id="KW-1185">Reference proteome</keyword>
<proteinExistence type="predicted"/>
<dbReference type="EMBL" id="JAATLM010000001">
    <property type="protein sequence ID" value="NIZ69333.1"/>
    <property type="molecule type" value="Genomic_DNA"/>
</dbReference>
<evidence type="ECO:0000259" key="1">
    <source>
        <dbReference type="Pfam" id="PF01882"/>
    </source>
</evidence>
<evidence type="ECO:0000313" key="2">
    <source>
        <dbReference type="EMBL" id="NIZ69333.1"/>
    </source>
</evidence>
<dbReference type="AlphaFoldDB" id="A0A968GF32"/>
<dbReference type="Pfam" id="PF01882">
    <property type="entry name" value="DUF58"/>
    <property type="match status" value="1"/>
</dbReference>
<accession>A0A968GF32</accession>
<dbReference type="PANTHER" id="PTHR34351">
    <property type="entry name" value="SLR1927 PROTEIN-RELATED"/>
    <property type="match status" value="1"/>
</dbReference>
<sequence length="332" mass="39169">MMALIISLILLILIIYPLTVRAMRNFTITVPHVIDRAEGQININLKFNHFLPNLLLFMYDIQFVWHESSIKEFSYEHLILFKKEQSLKINVPNRGVYELFISLRLMDIFGLFLFEFPLDHKSGIIVPLPKAQSLKANYEVLYEELKNSYLVKSGKRERSEADFYDFKLYQKGDDVRYLDWRLFARFGELYIKNYHFLSYIKNNEYIFSIIPPSVTTEGEIILEKMLNFSQSLAYFFYQQDKKSIILWIDSHAQISNFGDPSIQKRSELALLSTRTMKEIGLKANVYFLEESKLGTIIEKNMHESSTLFLFTPHQTPLRSQLCGNKETYYVSY</sequence>
<dbReference type="Proteomes" id="UP000778951">
    <property type="component" value="Unassembled WGS sequence"/>
</dbReference>
<dbReference type="InterPro" id="IPR002881">
    <property type="entry name" value="DUF58"/>
</dbReference>
<dbReference type="PANTHER" id="PTHR34351:SF2">
    <property type="entry name" value="DUF58 DOMAIN-CONTAINING PROTEIN"/>
    <property type="match status" value="1"/>
</dbReference>
<reference evidence="2" key="1">
    <citation type="submission" date="2020-03" db="EMBL/GenBank/DDBJ databases">
        <title>Spirochaetal bacteria isolated from arthropods constitute a novel genus Entomospira genus novum within the order Spirochaetales.</title>
        <authorList>
            <person name="Grana-Miraglia L."/>
            <person name="Sikutova S."/>
            <person name="Fingerle V."/>
            <person name="Sing A."/>
            <person name="Castillo-Ramirez S."/>
            <person name="Margos G."/>
            <person name="Rudolf I."/>
        </authorList>
    </citation>
    <scope>NUCLEOTIDE SEQUENCE</scope>
    <source>
        <strain evidence="2">BR149</strain>
    </source>
</reference>
<feature type="domain" description="DUF58" evidence="1">
    <location>
        <begin position="167"/>
        <end position="194"/>
    </location>
</feature>
<gene>
    <name evidence="2" type="ORF">HCT48_03780</name>
</gene>
<comment type="caution">
    <text evidence="2">The sequence shown here is derived from an EMBL/GenBank/DDBJ whole genome shotgun (WGS) entry which is preliminary data.</text>
</comment>
<name>A0A968GF32_9SPIO</name>
<organism evidence="2 3">
    <name type="scientific">Entomospira culicis</name>
    <dbReference type="NCBI Taxonomy" id="2719989"/>
    <lineage>
        <taxon>Bacteria</taxon>
        <taxon>Pseudomonadati</taxon>
        <taxon>Spirochaetota</taxon>
        <taxon>Spirochaetia</taxon>
        <taxon>Spirochaetales</taxon>
        <taxon>Spirochaetaceae</taxon>
        <taxon>Entomospira</taxon>
    </lineage>
</organism>
<protein>
    <submittedName>
        <fullName evidence="2">DUF58 domain-containing protein</fullName>
    </submittedName>
</protein>
<dbReference type="RefSeq" id="WP_167695427.1">
    <property type="nucleotide sequence ID" value="NZ_CP118181.1"/>
</dbReference>